<gene>
    <name evidence="2" type="ORF">EV132_11882</name>
</gene>
<protein>
    <submittedName>
        <fullName evidence="2">Uncharacterized protein</fullName>
    </submittedName>
</protein>
<dbReference type="EMBL" id="SMBH01000018">
    <property type="protein sequence ID" value="TCU11212.1"/>
    <property type="molecule type" value="Genomic_DNA"/>
</dbReference>
<comment type="caution">
    <text evidence="2">The sequence shown here is derived from an EMBL/GenBank/DDBJ whole genome shotgun (WGS) entry which is preliminary data.</text>
</comment>
<name>A0A4R3PZE1_RHISU</name>
<organism evidence="2 3">
    <name type="scientific">Rhizobium sullae</name>
    <name type="common">Rhizobium hedysari</name>
    <dbReference type="NCBI Taxonomy" id="50338"/>
    <lineage>
        <taxon>Bacteria</taxon>
        <taxon>Pseudomonadati</taxon>
        <taxon>Pseudomonadota</taxon>
        <taxon>Alphaproteobacteria</taxon>
        <taxon>Hyphomicrobiales</taxon>
        <taxon>Rhizobiaceae</taxon>
        <taxon>Rhizobium/Agrobacterium group</taxon>
        <taxon>Rhizobium</taxon>
    </lineage>
</organism>
<evidence type="ECO:0000256" key="1">
    <source>
        <dbReference type="SAM" id="Phobius"/>
    </source>
</evidence>
<feature type="transmembrane region" description="Helical" evidence="1">
    <location>
        <begin position="28"/>
        <end position="46"/>
    </location>
</feature>
<evidence type="ECO:0000313" key="3">
    <source>
        <dbReference type="Proteomes" id="UP000294576"/>
    </source>
</evidence>
<dbReference type="Proteomes" id="UP000294576">
    <property type="component" value="Unassembled WGS sequence"/>
</dbReference>
<accession>A0A4R3PZE1</accession>
<keyword evidence="1" id="KW-0812">Transmembrane</keyword>
<evidence type="ECO:0000313" key="2">
    <source>
        <dbReference type="EMBL" id="TCU11212.1"/>
    </source>
</evidence>
<keyword evidence="1" id="KW-1133">Transmembrane helix</keyword>
<sequence length="76" mass="8895">MNVRRTTRKRRTEREFAQEIRAKSVQSVLGMFTHIAVCGIAFRAILRKLCFDECWSRRLCVYLDCAINRMATLSVP</sequence>
<reference evidence="2 3" key="1">
    <citation type="submission" date="2019-03" db="EMBL/GenBank/DDBJ databases">
        <title>Genomic Encyclopedia of Type Strains, Phase IV (KMG-V): Genome sequencing to study the core and pangenomes of soil and plant-associated prokaryotes.</title>
        <authorList>
            <person name="Whitman W."/>
        </authorList>
    </citation>
    <scope>NUCLEOTIDE SEQUENCE [LARGE SCALE GENOMIC DNA]</scope>
    <source>
        <strain evidence="2 3">Hc14</strain>
    </source>
</reference>
<proteinExistence type="predicted"/>
<dbReference type="AlphaFoldDB" id="A0A4R3PZE1"/>
<keyword evidence="1" id="KW-0472">Membrane</keyword>